<dbReference type="Proteomes" id="UP000323917">
    <property type="component" value="Chromosome"/>
</dbReference>
<dbReference type="SUPFAM" id="SSF55120">
    <property type="entry name" value="Pseudouridine synthase"/>
    <property type="match status" value="1"/>
</dbReference>
<evidence type="ECO:0000256" key="2">
    <source>
        <dbReference type="ARBA" id="ARBA00023235"/>
    </source>
</evidence>
<name>A0A5B9QFB2_9BACT</name>
<keyword evidence="5" id="KW-1185">Reference proteome</keyword>
<reference evidence="4 5" key="1">
    <citation type="submission" date="2019-08" db="EMBL/GenBank/DDBJ databases">
        <title>Deep-cultivation of Planctomycetes and their phenomic and genomic characterization uncovers novel biology.</title>
        <authorList>
            <person name="Wiegand S."/>
            <person name="Jogler M."/>
            <person name="Boedeker C."/>
            <person name="Pinto D."/>
            <person name="Vollmers J."/>
            <person name="Rivas-Marin E."/>
            <person name="Kohn T."/>
            <person name="Peeters S.H."/>
            <person name="Heuer A."/>
            <person name="Rast P."/>
            <person name="Oberbeckmann S."/>
            <person name="Bunk B."/>
            <person name="Jeske O."/>
            <person name="Meyerdierks A."/>
            <person name="Storesund J.E."/>
            <person name="Kallscheuer N."/>
            <person name="Luecker S."/>
            <person name="Lage O.M."/>
            <person name="Pohl T."/>
            <person name="Merkel B.J."/>
            <person name="Hornburger P."/>
            <person name="Mueller R.-W."/>
            <person name="Bruemmer F."/>
            <person name="Labrenz M."/>
            <person name="Spormann A.M."/>
            <person name="Op den Camp H."/>
            <person name="Overmann J."/>
            <person name="Amann R."/>
            <person name="Jetten M.S.M."/>
            <person name="Mascher T."/>
            <person name="Medema M.H."/>
            <person name="Devos D.P."/>
            <person name="Kaster A.-K."/>
            <person name="Ovreas L."/>
            <person name="Rohde M."/>
            <person name="Galperin M.Y."/>
            <person name="Jogler C."/>
        </authorList>
    </citation>
    <scope>NUCLEOTIDE SEQUENCE [LARGE SCALE GENOMIC DNA]</scope>
    <source>
        <strain evidence="4 5">Pr1d</strain>
    </source>
</reference>
<dbReference type="OrthoDB" id="9784108at2"/>
<protein>
    <submittedName>
        <fullName evidence="4">Ribosomal large subunit pseudouridine synthase A</fullName>
        <ecNumber evidence="4">5.4.99.28</ecNumber>
    </submittedName>
</protein>
<keyword evidence="2 4" id="KW-0413">Isomerase</keyword>
<dbReference type="InterPro" id="IPR050188">
    <property type="entry name" value="RluA_PseudoU_synthase"/>
</dbReference>
<organism evidence="4 5">
    <name type="scientific">Bythopirellula goksoeyrii</name>
    <dbReference type="NCBI Taxonomy" id="1400387"/>
    <lineage>
        <taxon>Bacteria</taxon>
        <taxon>Pseudomonadati</taxon>
        <taxon>Planctomycetota</taxon>
        <taxon>Planctomycetia</taxon>
        <taxon>Pirellulales</taxon>
        <taxon>Lacipirellulaceae</taxon>
        <taxon>Bythopirellula</taxon>
    </lineage>
</organism>
<dbReference type="EMBL" id="CP042913">
    <property type="protein sequence ID" value="QEG35596.1"/>
    <property type="molecule type" value="Genomic_DNA"/>
</dbReference>
<dbReference type="CDD" id="cd02869">
    <property type="entry name" value="PseudoU_synth_RluA_like"/>
    <property type="match status" value="1"/>
</dbReference>
<dbReference type="EC" id="5.4.99.28" evidence="4"/>
<dbReference type="Gene3D" id="3.30.2350.10">
    <property type="entry name" value="Pseudouridine synthase"/>
    <property type="match status" value="1"/>
</dbReference>
<dbReference type="GO" id="GO:0003723">
    <property type="term" value="F:RNA binding"/>
    <property type="evidence" value="ECO:0007669"/>
    <property type="project" value="InterPro"/>
</dbReference>
<evidence type="ECO:0000256" key="1">
    <source>
        <dbReference type="ARBA" id="ARBA00010876"/>
    </source>
</evidence>
<dbReference type="Pfam" id="PF00849">
    <property type="entry name" value="PseudoU_synth_2"/>
    <property type="match status" value="1"/>
</dbReference>
<evidence type="ECO:0000313" key="4">
    <source>
        <dbReference type="EMBL" id="QEG35596.1"/>
    </source>
</evidence>
<evidence type="ECO:0000259" key="3">
    <source>
        <dbReference type="Pfam" id="PF00849"/>
    </source>
</evidence>
<dbReference type="InterPro" id="IPR020103">
    <property type="entry name" value="PsdUridine_synth_cat_dom_sf"/>
</dbReference>
<proteinExistence type="inferred from homology"/>
<dbReference type="InterPro" id="IPR006145">
    <property type="entry name" value="PsdUridine_synth_RsuA/RluA"/>
</dbReference>
<evidence type="ECO:0000313" key="5">
    <source>
        <dbReference type="Proteomes" id="UP000323917"/>
    </source>
</evidence>
<accession>A0A5B9QFB2</accession>
<dbReference type="PANTHER" id="PTHR21600">
    <property type="entry name" value="MITOCHONDRIAL RNA PSEUDOURIDINE SYNTHASE"/>
    <property type="match status" value="1"/>
</dbReference>
<dbReference type="GO" id="GO:0160151">
    <property type="term" value="F:tRNA pseudouridine(32) synthase activity"/>
    <property type="evidence" value="ECO:0007669"/>
    <property type="project" value="UniProtKB-EC"/>
</dbReference>
<dbReference type="RefSeq" id="WP_148074096.1">
    <property type="nucleotide sequence ID" value="NZ_CP042913.1"/>
</dbReference>
<dbReference type="KEGG" id="bgok:Pr1d_28980"/>
<sequence length="231" mass="26077">MKHPSKQLDVLYEDNHLLVVNKQAMLPTMGVADDQPSLIKIAKEYIREKYNKPGNVYLGVVSRLDAPVTGVTLLARTSKAASRLSAAFRDRKTRKIYWAVVNGVLPEETDTLEHYLRKDDRHRKMHVTHADCPDAQLARLSYRALKKSAESSLVEIQLETGRKHQIRVQLAKLGFPIIGDRKYGSERPFSQGIALHARELGVDHPTLGQSMTFTAPVPKYWKTDPELASLI</sequence>
<dbReference type="AlphaFoldDB" id="A0A5B9QFB2"/>
<feature type="domain" description="Pseudouridine synthase RsuA/RluA-like" evidence="3">
    <location>
        <begin position="16"/>
        <end position="171"/>
    </location>
</feature>
<comment type="similarity">
    <text evidence="1">Belongs to the pseudouridine synthase RluA family.</text>
</comment>
<gene>
    <name evidence="4" type="primary">rluA</name>
    <name evidence="4" type="ORF">Pr1d_28980</name>
</gene>
<dbReference type="GO" id="GO:0006396">
    <property type="term" value="P:RNA processing"/>
    <property type="evidence" value="ECO:0007669"/>
    <property type="project" value="UniProtKB-ARBA"/>
</dbReference>
<dbReference type="GO" id="GO:0001522">
    <property type="term" value="P:pseudouridine synthesis"/>
    <property type="evidence" value="ECO:0007669"/>
    <property type="project" value="InterPro"/>
</dbReference>
<dbReference type="PANTHER" id="PTHR21600:SF83">
    <property type="entry name" value="PSEUDOURIDYLATE SYNTHASE RPUSD4, MITOCHONDRIAL"/>
    <property type="match status" value="1"/>
</dbReference>